<accession>X1A999</accession>
<sequence length="141" mass="16463">MGGIEKLTRITEILGVENQEDPFDILDLTPDTLNTMSDEELDKLREAVHEIWRTQGSKEDDDSAIGANIVVNNEYKLRKRELPKRDKLDEISEKFEKSAITGEEKKKEKEKFIRELMEVFAKSLPEYDLIIKPKKKKEKIK</sequence>
<comment type="caution">
    <text evidence="1">The sequence shown here is derived from an EMBL/GenBank/DDBJ whole genome shotgun (WGS) entry which is preliminary data.</text>
</comment>
<organism evidence="1">
    <name type="scientific">marine sediment metagenome</name>
    <dbReference type="NCBI Taxonomy" id="412755"/>
    <lineage>
        <taxon>unclassified sequences</taxon>
        <taxon>metagenomes</taxon>
        <taxon>ecological metagenomes</taxon>
    </lineage>
</organism>
<evidence type="ECO:0000313" key="1">
    <source>
        <dbReference type="EMBL" id="GAG78279.1"/>
    </source>
</evidence>
<reference evidence="1" key="1">
    <citation type="journal article" date="2014" name="Front. Microbiol.">
        <title>High frequency of phylogenetically diverse reductive dehalogenase-homologous genes in deep subseafloor sedimentary metagenomes.</title>
        <authorList>
            <person name="Kawai M."/>
            <person name="Futagami T."/>
            <person name="Toyoda A."/>
            <person name="Takaki Y."/>
            <person name="Nishi S."/>
            <person name="Hori S."/>
            <person name="Arai W."/>
            <person name="Tsubouchi T."/>
            <person name="Morono Y."/>
            <person name="Uchiyama I."/>
            <person name="Ito T."/>
            <person name="Fujiyama A."/>
            <person name="Inagaki F."/>
            <person name="Takami H."/>
        </authorList>
    </citation>
    <scope>NUCLEOTIDE SEQUENCE</scope>
    <source>
        <strain evidence="1">Expedition CK06-06</strain>
    </source>
</reference>
<gene>
    <name evidence="1" type="ORF">S01H4_21191</name>
</gene>
<protein>
    <submittedName>
        <fullName evidence="1">Uncharacterized protein</fullName>
    </submittedName>
</protein>
<dbReference type="EMBL" id="BART01009581">
    <property type="protein sequence ID" value="GAG78279.1"/>
    <property type="molecule type" value="Genomic_DNA"/>
</dbReference>
<proteinExistence type="predicted"/>
<dbReference type="AlphaFoldDB" id="X1A999"/>
<name>X1A999_9ZZZZ</name>